<evidence type="ECO:0000313" key="9">
    <source>
        <dbReference type="EMBL" id="MUH34819.1"/>
    </source>
</evidence>
<dbReference type="PANTHER" id="PTHR45953:SF1">
    <property type="entry name" value="IDURONATE 2-SULFATASE"/>
    <property type="match status" value="1"/>
</dbReference>
<evidence type="ECO:0000256" key="7">
    <source>
        <dbReference type="SAM" id="SignalP"/>
    </source>
</evidence>
<dbReference type="SUPFAM" id="SSF53649">
    <property type="entry name" value="Alkaline phosphatase-like"/>
    <property type="match status" value="1"/>
</dbReference>
<evidence type="ECO:0000256" key="1">
    <source>
        <dbReference type="ARBA" id="ARBA00001913"/>
    </source>
</evidence>
<feature type="signal peptide" evidence="7">
    <location>
        <begin position="1"/>
        <end position="22"/>
    </location>
</feature>
<dbReference type="GO" id="GO:0005737">
    <property type="term" value="C:cytoplasm"/>
    <property type="evidence" value="ECO:0007669"/>
    <property type="project" value="TreeGrafter"/>
</dbReference>
<dbReference type="GO" id="GO:0046872">
    <property type="term" value="F:metal ion binding"/>
    <property type="evidence" value="ECO:0007669"/>
    <property type="project" value="UniProtKB-KW"/>
</dbReference>
<dbReference type="PANTHER" id="PTHR45953">
    <property type="entry name" value="IDURONATE 2-SULFATASE"/>
    <property type="match status" value="1"/>
</dbReference>
<keyword evidence="4 7" id="KW-0732">Signal</keyword>
<sequence>MLKKFAVLLLLISLGNSSQLSAQTKEKPNVLFICVDDLRTELGAYGKHYVKSPNIDALAKSGALFTNHYVQVPTCGASRHAILTGMRPSKPIHISNNAIVEEISDQPEKSVPETFIHRFKQDGYHTVGIGKISHSADGLVYGYEEQPSTKRELPYSWSEMFFDPGKWKTGWNAFFAYENGENRQSLRKQVKPYEAGETNDQGYPDGLTTNLAISKLKELKKNGEPFFMAVGFFKPHLPFNAPKKYWDLYDEDKIPLSSNPDIPKNISLKSLHASGEFNQYALGEEKAGLDTQVSDAYARKLRHGYLASISYIDAQIGKLYQELKNLDLDKNTIIVIWGDHGWHLGDQRVWGKHTLFENALKSTLIINSTLPQHKAKKVRAIVESVDIYPSLLDMCGIDQIKPTDGESFEKHIKYNIPDTEEVAYSYFKNGISMRTKNYRLTKYFRDDQPVIELYDHHKGNAKEDKNIAKENSGIVKELMPLLEKGDTGIFTVTE</sequence>
<dbReference type="Pfam" id="PF00884">
    <property type="entry name" value="Sulfatase"/>
    <property type="match status" value="1"/>
</dbReference>
<keyword evidence="6" id="KW-0106">Calcium</keyword>
<reference evidence="9 10" key="1">
    <citation type="journal article" date="2019" name="Mar. Drugs">
        <title>Comparative Genomics and CAZyme Genome Repertoires of Marine Zobellia amurskyensis KMM 3526(T) and Zobellia laminariae KMM 3676(T).</title>
        <authorList>
            <person name="Chernysheva N."/>
            <person name="Bystritskaya E."/>
            <person name="Stenkova A."/>
            <person name="Golovkin I."/>
            <person name="Nedashkovskaya O."/>
            <person name="Isaeva M."/>
        </authorList>
    </citation>
    <scope>NUCLEOTIDE SEQUENCE [LARGE SCALE GENOMIC DNA]</scope>
    <source>
        <strain evidence="9 10">KMM 3526</strain>
    </source>
</reference>
<dbReference type="Gene3D" id="3.40.720.10">
    <property type="entry name" value="Alkaline Phosphatase, subunit A"/>
    <property type="match status" value="1"/>
</dbReference>
<proteinExistence type="inferred from homology"/>
<dbReference type="AlphaFoldDB" id="A0A7X3D067"/>
<evidence type="ECO:0000259" key="8">
    <source>
        <dbReference type="Pfam" id="PF00884"/>
    </source>
</evidence>
<feature type="domain" description="Sulfatase N-terminal" evidence="8">
    <location>
        <begin position="28"/>
        <end position="397"/>
    </location>
</feature>
<name>A0A7X3D067_9FLAO</name>
<comment type="cofactor">
    <cofactor evidence="1">
        <name>Ca(2+)</name>
        <dbReference type="ChEBI" id="CHEBI:29108"/>
    </cofactor>
</comment>
<evidence type="ECO:0000256" key="3">
    <source>
        <dbReference type="ARBA" id="ARBA00022723"/>
    </source>
</evidence>
<dbReference type="InterPro" id="IPR017850">
    <property type="entry name" value="Alkaline_phosphatase_core_sf"/>
</dbReference>
<keyword evidence="10" id="KW-1185">Reference proteome</keyword>
<dbReference type="CDD" id="cd16030">
    <property type="entry name" value="iduronate-2-sulfatase"/>
    <property type="match status" value="1"/>
</dbReference>
<dbReference type="InterPro" id="IPR035874">
    <property type="entry name" value="IDS"/>
</dbReference>
<keyword evidence="5" id="KW-0378">Hydrolase</keyword>
<evidence type="ECO:0000313" key="10">
    <source>
        <dbReference type="Proteomes" id="UP000540519"/>
    </source>
</evidence>
<evidence type="ECO:0000256" key="6">
    <source>
        <dbReference type="ARBA" id="ARBA00022837"/>
    </source>
</evidence>
<accession>A0A7X3D067</accession>
<gene>
    <name evidence="9" type="ORF">D9O36_03100</name>
</gene>
<evidence type="ECO:0000256" key="2">
    <source>
        <dbReference type="ARBA" id="ARBA00008779"/>
    </source>
</evidence>
<protein>
    <submittedName>
        <fullName evidence="9">Sulfatase</fullName>
    </submittedName>
</protein>
<dbReference type="RefSeq" id="WP_155598804.1">
    <property type="nucleotide sequence ID" value="NZ_RCNR01000004.1"/>
</dbReference>
<feature type="chain" id="PRO_5030509765" evidence="7">
    <location>
        <begin position="23"/>
        <end position="494"/>
    </location>
</feature>
<dbReference type="GO" id="GO:0004423">
    <property type="term" value="F:iduronate-2-sulfatase activity"/>
    <property type="evidence" value="ECO:0007669"/>
    <property type="project" value="InterPro"/>
</dbReference>
<evidence type="ECO:0000256" key="4">
    <source>
        <dbReference type="ARBA" id="ARBA00022729"/>
    </source>
</evidence>
<evidence type="ECO:0000256" key="5">
    <source>
        <dbReference type="ARBA" id="ARBA00022801"/>
    </source>
</evidence>
<keyword evidence="3" id="KW-0479">Metal-binding</keyword>
<comment type="similarity">
    <text evidence="2">Belongs to the sulfatase family.</text>
</comment>
<comment type="caution">
    <text evidence="9">The sequence shown here is derived from an EMBL/GenBank/DDBJ whole genome shotgun (WGS) entry which is preliminary data.</text>
</comment>
<dbReference type="Proteomes" id="UP000540519">
    <property type="component" value="Unassembled WGS sequence"/>
</dbReference>
<dbReference type="EMBL" id="RCNR01000004">
    <property type="protein sequence ID" value="MUH34819.1"/>
    <property type="molecule type" value="Genomic_DNA"/>
</dbReference>
<dbReference type="InterPro" id="IPR000917">
    <property type="entry name" value="Sulfatase_N"/>
</dbReference>
<organism evidence="9 10">
    <name type="scientific">Zobellia amurskyensis</name>
    <dbReference type="NCBI Taxonomy" id="248905"/>
    <lineage>
        <taxon>Bacteria</taxon>
        <taxon>Pseudomonadati</taxon>
        <taxon>Bacteroidota</taxon>
        <taxon>Flavobacteriia</taxon>
        <taxon>Flavobacteriales</taxon>
        <taxon>Flavobacteriaceae</taxon>
        <taxon>Zobellia</taxon>
    </lineage>
</organism>
<dbReference type="OrthoDB" id="9763552at2"/>